<dbReference type="InterPro" id="IPR025669">
    <property type="entry name" value="AAA_dom"/>
</dbReference>
<evidence type="ECO:0000256" key="1">
    <source>
        <dbReference type="SAM" id="MobiDB-lite"/>
    </source>
</evidence>
<evidence type="ECO:0000313" key="3">
    <source>
        <dbReference type="EMBL" id="KKN86238.1"/>
    </source>
</evidence>
<feature type="compositionally biased region" description="Basic and acidic residues" evidence="1">
    <location>
        <begin position="29"/>
        <end position="41"/>
    </location>
</feature>
<protein>
    <recommendedName>
        <fullName evidence="2">AAA domain-containing protein</fullName>
    </recommendedName>
</protein>
<gene>
    <name evidence="3" type="ORF">LCGC14_0271070</name>
</gene>
<reference evidence="3" key="1">
    <citation type="journal article" date="2015" name="Nature">
        <title>Complex archaea that bridge the gap between prokaryotes and eukaryotes.</title>
        <authorList>
            <person name="Spang A."/>
            <person name="Saw J.H."/>
            <person name="Jorgensen S.L."/>
            <person name="Zaremba-Niedzwiedzka K."/>
            <person name="Martijn J."/>
            <person name="Lind A.E."/>
            <person name="van Eijk R."/>
            <person name="Schleper C."/>
            <person name="Guy L."/>
            <person name="Ettema T.J."/>
        </authorList>
    </citation>
    <scope>NUCLEOTIDE SEQUENCE</scope>
</reference>
<dbReference type="PANTHER" id="PTHR13696:SF98">
    <property type="entry name" value="PLASMID PARTITION PROTEIN A"/>
    <property type="match status" value="1"/>
</dbReference>
<proteinExistence type="predicted"/>
<accession>A0A0F9X412</accession>
<dbReference type="CDD" id="cd02042">
    <property type="entry name" value="ParAB_family"/>
    <property type="match status" value="1"/>
</dbReference>
<organism evidence="3">
    <name type="scientific">marine sediment metagenome</name>
    <dbReference type="NCBI Taxonomy" id="412755"/>
    <lineage>
        <taxon>unclassified sequences</taxon>
        <taxon>metagenomes</taxon>
        <taxon>ecological metagenomes</taxon>
    </lineage>
</organism>
<dbReference type="InterPro" id="IPR027417">
    <property type="entry name" value="P-loop_NTPase"/>
</dbReference>
<sequence length="408" mass="45208">MTGIIGSEQLRAHSTTIRDALSRHTAKHLAPDTRKSDKPMRRFSVKETAEALRVNYSSLRHYLKTIEGFPAGELEAGNRRTFSGEEVHAIQNRLYEAGKIPLSMYPRKAPGDVTAKLAVYNLKGGVAKTSLSANLAEFLGLRGFRCLIIDLDPQSSLSDLFDVNADAQLDAGDEVIHSIYDVLKYDNPIPITKVIQATYFPNIDIVPGSMNMTEFEYETSASYMNGSQQSQPWHRKISNALRLVEDFYDIILFDTPPHMSFAVIAAVASATGLLVPVSAGMLDVVSLEKFLDLGAGTLEVVESVEKDKTYDFIRFVLTRYNPNDQAQLQLSSFLRSQLGDAMLQADFLQSTAIGDGTNTMQPLLEVGPNGVTRKTYDRIFDSLQKIAHEVEAEVMKSWGRDQKSQGDS</sequence>
<comment type="caution">
    <text evidence="3">The sequence shown here is derived from an EMBL/GenBank/DDBJ whole genome shotgun (WGS) entry which is preliminary data.</text>
</comment>
<dbReference type="PANTHER" id="PTHR13696">
    <property type="entry name" value="P-LOOP CONTAINING NUCLEOSIDE TRIPHOSPHATE HYDROLASE"/>
    <property type="match status" value="1"/>
</dbReference>
<name>A0A0F9X412_9ZZZZ</name>
<dbReference type="AlphaFoldDB" id="A0A0F9X412"/>
<dbReference type="Gene3D" id="3.40.50.300">
    <property type="entry name" value="P-loop containing nucleotide triphosphate hydrolases"/>
    <property type="match status" value="1"/>
</dbReference>
<feature type="domain" description="AAA" evidence="2">
    <location>
        <begin position="117"/>
        <end position="291"/>
    </location>
</feature>
<feature type="region of interest" description="Disordered" evidence="1">
    <location>
        <begin position="22"/>
        <end position="41"/>
    </location>
</feature>
<dbReference type="Pfam" id="PF13614">
    <property type="entry name" value="AAA_31"/>
    <property type="match status" value="1"/>
</dbReference>
<evidence type="ECO:0000259" key="2">
    <source>
        <dbReference type="Pfam" id="PF13614"/>
    </source>
</evidence>
<dbReference type="EMBL" id="LAZR01000150">
    <property type="protein sequence ID" value="KKN86238.1"/>
    <property type="molecule type" value="Genomic_DNA"/>
</dbReference>
<dbReference type="InterPro" id="IPR050678">
    <property type="entry name" value="DNA_Partitioning_ATPase"/>
</dbReference>
<dbReference type="SUPFAM" id="SSF52540">
    <property type="entry name" value="P-loop containing nucleoside triphosphate hydrolases"/>
    <property type="match status" value="1"/>
</dbReference>